<feature type="non-terminal residue" evidence="9">
    <location>
        <position position="1"/>
    </location>
</feature>
<sequence length="244" mass="26534">SLVGQVARLHRQGKDVLIVSSGAIACGRHRLGTAKERKDIPFRQVLASVGQTYLMQAYDELFAWHDIVVAQTLLTKRDLADRQGYLNARNTLLALLEARAVPIVNENDVVAVEEIEGVKIGDNDSLSALVTNLVDADLLVLLTDQGGLFTADPRLHPDARLIQRVDRIDEEIEQLAGEGGERGVGGMTTKIQAARLATAGGTHVVIADGREKDVLVRLAEGEALGTLFAATVDRLESRKRWMLT</sequence>
<dbReference type="PANTHER" id="PTHR43654:SF1">
    <property type="entry name" value="ISOPENTENYL PHOSPHATE KINASE"/>
    <property type="match status" value="1"/>
</dbReference>
<proteinExistence type="inferred from homology"/>
<dbReference type="InterPro" id="IPR041739">
    <property type="entry name" value="G5K_ProB"/>
</dbReference>
<dbReference type="EMBL" id="BARS01047448">
    <property type="protein sequence ID" value="GAG39960.1"/>
    <property type="molecule type" value="Genomic_DNA"/>
</dbReference>
<dbReference type="InterPro" id="IPR036393">
    <property type="entry name" value="AceGlu_kinase-like_sf"/>
</dbReference>
<dbReference type="InterPro" id="IPR005715">
    <property type="entry name" value="Glu_5kinase/COase_Synthase"/>
</dbReference>
<dbReference type="InterPro" id="IPR001057">
    <property type="entry name" value="Glu/AcGlu_kinase"/>
</dbReference>
<dbReference type="PRINTS" id="PR00474">
    <property type="entry name" value="GLU5KINASE"/>
</dbReference>
<feature type="domain" description="Aspartate/glutamate/uridylate kinase" evidence="8">
    <location>
        <begin position="2"/>
        <end position="208"/>
    </location>
</feature>
<evidence type="ECO:0000256" key="4">
    <source>
        <dbReference type="ARBA" id="ARBA00022679"/>
    </source>
</evidence>
<evidence type="ECO:0000256" key="6">
    <source>
        <dbReference type="ARBA" id="ARBA00022777"/>
    </source>
</evidence>
<evidence type="ECO:0000259" key="8">
    <source>
        <dbReference type="Pfam" id="PF00696"/>
    </source>
</evidence>
<dbReference type="GO" id="GO:0005829">
    <property type="term" value="C:cytosol"/>
    <property type="evidence" value="ECO:0007669"/>
    <property type="project" value="TreeGrafter"/>
</dbReference>
<dbReference type="HAMAP" id="MF_00456">
    <property type="entry name" value="ProB"/>
    <property type="match status" value="1"/>
</dbReference>
<dbReference type="Pfam" id="PF00696">
    <property type="entry name" value="AA_kinase"/>
    <property type="match status" value="1"/>
</dbReference>
<gene>
    <name evidence="9" type="ORF">S01H1_71266</name>
</gene>
<dbReference type="GO" id="GO:0004349">
    <property type="term" value="F:glutamate 5-kinase activity"/>
    <property type="evidence" value="ECO:0007669"/>
    <property type="project" value="InterPro"/>
</dbReference>
<dbReference type="InterPro" id="IPR011529">
    <property type="entry name" value="Glu_5kinase"/>
</dbReference>
<dbReference type="PANTHER" id="PTHR43654">
    <property type="entry name" value="GLUTAMATE 5-KINASE"/>
    <property type="match status" value="1"/>
</dbReference>
<keyword evidence="1" id="KW-0963">Cytoplasm</keyword>
<dbReference type="PIRSF" id="PIRSF000729">
    <property type="entry name" value="GK"/>
    <property type="match status" value="1"/>
</dbReference>
<dbReference type="GO" id="GO:0008652">
    <property type="term" value="P:amino acid biosynthetic process"/>
    <property type="evidence" value="ECO:0007669"/>
    <property type="project" value="UniProtKB-KW"/>
</dbReference>
<dbReference type="SUPFAM" id="SSF53633">
    <property type="entry name" value="Carbamate kinase-like"/>
    <property type="match status" value="1"/>
</dbReference>
<dbReference type="AlphaFoldDB" id="X0XA85"/>
<dbReference type="InterPro" id="IPR001048">
    <property type="entry name" value="Asp/Glu/Uridylate_kinase"/>
</dbReference>
<dbReference type="FunFam" id="3.40.1160.10:FF:000018">
    <property type="entry name" value="Glutamate 5-kinase"/>
    <property type="match status" value="1"/>
</dbReference>
<evidence type="ECO:0000256" key="5">
    <source>
        <dbReference type="ARBA" id="ARBA00022741"/>
    </source>
</evidence>
<dbReference type="Gene3D" id="3.40.1160.10">
    <property type="entry name" value="Acetylglutamate kinase-like"/>
    <property type="match status" value="2"/>
</dbReference>
<dbReference type="PROSITE" id="PS00902">
    <property type="entry name" value="GLUTAMATE_5_KINASE"/>
    <property type="match status" value="1"/>
</dbReference>
<evidence type="ECO:0000313" key="9">
    <source>
        <dbReference type="EMBL" id="GAG39960.1"/>
    </source>
</evidence>
<protein>
    <recommendedName>
        <fullName evidence="8">Aspartate/glutamate/uridylate kinase domain-containing protein</fullName>
    </recommendedName>
</protein>
<dbReference type="GO" id="GO:0005524">
    <property type="term" value="F:ATP binding"/>
    <property type="evidence" value="ECO:0007669"/>
    <property type="project" value="UniProtKB-KW"/>
</dbReference>
<keyword evidence="6" id="KW-0418">Kinase</keyword>
<dbReference type="NCBIfam" id="TIGR01027">
    <property type="entry name" value="proB"/>
    <property type="match status" value="1"/>
</dbReference>
<organism evidence="9">
    <name type="scientific">marine sediment metagenome</name>
    <dbReference type="NCBI Taxonomy" id="412755"/>
    <lineage>
        <taxon>unclassified sequences</taxon>
        <taxon>metagenomes</taxon>
        <taxon>ecological metagenomes</taxon>
    </lineage>
</organism>
<accession>X0XA85</accession>
<keyword evidence="5" id="KW-0547">Nucleotide-binding</keyword>
<keyword evidence="2" id="KW-0028">Amino-acid biosynthesis</keyword>
<keyword evidence="3" id="KW-0641">Proline biosynthesis</keyword>
<dbReference type="InterPro" id="IPR019797">
    <property type="entry name" value="Glutamate_5-kinase_CS"/>
</dbReference>
<dbReference type="CDD" id="cd04242">
    <property type="entry name" value="AAK_G5K_ProB"/>
    <property type="match status" value="1"/>
</dbReference>
<reference evidence="9" key="1">
    <citation type="journal article" date="2014" name="Front. Microbiol.">
        <title>High frequency of phylogenetically diverse reductive dehalogenase-homologous genes in deep subseafloor sedimentary metagenomes.</title>
        <authorList>
            <person name="Kawai M."/>
            <person name="Futagami T."/>
            <person name="Toyoda A."/>
            <person name="Takaki Y."/>
            <person name="Nishi S."/>
            <person name="Hori S."/>
            <person name="Arai W."/>
            <person name="Tsubouchi T."/>
            <person name="Morono Y."/>
            <person name="Uchiyama I."/>
            <person name="Ito T."/>
            <person name="Fujiyama A."/>
            <person name="Inagaki F."/>
            <person name="Takami H."/>
        </authorList>
    </citation>
    <scope>NUCLEOTIDE SEQUENCE</scope>
    <source>
        <strain evidence="9">Expedition CK06-06</strain>
    </source>
</reference>
<keyword evidence="7" id="KW-0067">ATP-binding</keyword>
<evidence type="ECO:0000256" key="7">
    <source>
        <dbReference type="ARBA" id="ARBA00022840"/>
    </source>
</evidence>
<feature type="non-terminal residue" evidence="9">
    <location>
        <position position="244"/>
    </location>
</feature>
<keyword evidence="4" id="KW-0808">Transferase</keyword>
<name>X0XA85_9ZZZZ</name>
<comment type="caution">
    <text evidence="9">The sequence shown here is derived from an EMBL/GenBank/DDBJ whole genome shotgun (WGS) entry which is preliminary data.</text>
</comment>
<evidence type="ECO:0000256" key="1">
    <source>
        <dbReference type="ARBA" id="ARBA00022490"/>
    </source>
</evidence>
<evidence type="ECO:0000256" key="2">
    <source>
        <dbReference type="ARBA" id="ARBA00022605"/>
    </source>
</evidence>
<evidence type="ECO:0000256" key="3">
    <source>
        <dbReference type="ARBA" id="ARBA00022650"/>
    </source>
</evidence>